<name>A0ABV9B793_9ACTN</name>
<evidence type="ECO:0000313" key="2">
    <source>
        <dbReference type="EMBL" id="MFC4506997.1"/>
    </source>
</evidence>
<reference evidence="3" key="1">
    <citation type="journal article" date="2019" name="Int. J. Syst. Evol. Microbiol.">
        <title>The Global Catalogue of Microorganisms (GCM) 10K type strain sequencing project: providing services to taxonomists for standard genome sequencing and annotation.</title>
        <authorList>
            <consortium name="The Broad Institute Genomics Platform"/>
            <consortium name="The Broad Institute Genome Sequencing Center for Infectious Disease"/>
            <person name="Wu L."/>
            <person name="Ma J."/>
        </authorList>
    </citation>
    <scope>NUCLEOTIDE SEQUENCE [LARGE SCALE GENOMIC DNA]</scope>
    <source>
        <strain evidence="3">CGMCC 4.7177</strain>
    </source>
</reference>
<protein>
    <submittedName>
        <fullName evidence="2">Uncharacterized protein</fullName>
    </submittedName>
</protein>
<dbReference type="Proteomes" id="UP001595839">
    <property type="component" value="Unassembled WGS sequence"/>
</dbReference>
<feature type="region of interest" description="Disordered" evidence="1">
    <location>
        <begin position="1"/>
        <end position="23"/>
    </location>
</feature>
<dbReference type="RefSeq" id="WP_381177366.1">
    <property type="nucleotide sequence ID" value="NZ_JBHSFK010000050.1"/>
</dbReference>
<evidence type="ECO:0000256" key="1">
    <source>
        <dbReference type="SAM" id="MobiDB-lite"/>
    </source>
</evidence>
<accession>A0ABV9B793</accession>
<gene>
    <name evidence="2" type="ORF">ACFPIH_47450</name>
</gene>
<evidence type="ECO:0000313" key="3">
    <source>
        <dbReference type="Proteomes" id="UP001595839"/>
    </source>
</evidence>
<feature type="compositionally biased region" description="Polar residues" evidence="1">
    <location>
        <begin position="1"/>
        <end position="12"/>
    </location>
</feature>
<proteinExistence type="predicted"/>
<organism evidence="2 3">
    <name type="scientific">Streptomyces vulcanius</name>
    <dbReference type="NCBI Taxonomy" id="1441876"/>
    <lineage>
        <taxon>Bacteria</taxon>
        <taxon>Bacillati</taxon>
        <taxon>Actinomycetota</taxon>
        <taxon>Actinomycetes</taxon>
        <taxon>Kitasatosporales</taxon>
        <taxon>Streptomycetaceae</taxon>
        <taxon>Streptomyces</taxon>
    </lineage>
</organism>
<comment type="caution">
    <text evidence="2">The sequence shown here is derived from an EMBL/GenBank/DDBJ whole genome shotgun (WGS) entry which is preliminary data.</text>
</comment>
<sequence length="49" mass="5377">MNNRSNCTAMDDTSNDGRATERPCSHCKGRWPEMDACVICEGDGTVVIE</sequence>
<keyword evidence="3" id="KW-1185">Reference proteome</keyword>
<dbReference type="EMBL" id="JBHSFK010000050">
    <property type="protein sequence ID" value="MFC4506997.1"/>
    <property type="molecule type" value="Genomic_DNA"/>
</dbReference>